<dbReference type="EMBL" id="AOII01000021">
    <property type="protein sequence ID" value="ELY82244.1"/>
    <property type="molecule type" value="Genomic_DNA"/>
</dbReference>
<evidence type="ECO:0000313" key="6">
    <source>
        <dbReference type="EMBL" id="ELY82244.1"/>
    </source>
</evidence>
<dbReference type="Proteomes" id="UP000011618">
    <property type="component" value="Unassembled WGS sequence"/>
</dbReference>
<dbReference type="InterPro" id="IPR003593">
    <property type="entry name" value="AAA+_ATPase"/>
</dbReference>
<feature type="compositionally biased region" description="Basic and acidic residues" evidence="4">
    <location>
        <begin position="559"/>
        <end position="572"/>
    </location>
</feature>
<evidence type="ECO:0000259" key="5">
    <source>
        <dbReference type="SMART" id="SM00382"/>
    </source>
</evidence>
<protein>
    <submittedName>
        <fullName evidence="6">AAA family ATPase</fullName>
    </submittedName>
</protein>
<sequence length="717" mass="79925">MLESTAERSREVDRPTVYYFSGEDGTGKDRLPGVLTEPEKPVLRADAAAIFEDDELITRLIREAALQEAAIHLEGVEAITGDEEGPTLDEEGGDLEITADEGGSVDTVVDRLDDAPGDVFLSHTDPWKPDVDLEHHRVETAHCPFPDYETRVAVWEEYRGEFAEEYLVTNLATNFRLPQRDIRRAVETARYLCRTEADSDALGDRDEPEAHEGDLFAPVDEALTREHCYAACKRYSASNLEALAEPMEPGYTFDDIYLNDKPKTHLRELCGHLQYRGQVTSEWGFGEPGDRGDGVVALFYGPPGTGKTMAAEVIANETGLDLYRVDLSQIVNKYIGETESRLAALLEEAERSNAILLFDEADSLFGERTDVGDSTDRYANNVTNFLLQRLESFDGVALLTTNKRSGIDPAFKRRIAHSVLFDVPQERIRRRIWKDVWPADATVDTDGFDYEFLGLFSITPAVIRKVAKYAAYIAATEAHDGHPLTDSATALDDITITFDHVVLGLQYANEAGGVAIEGDFFQYEDKLRTYENQTVGRDVETLFKLKYGLDDQSESETDAEARSPTDREPKATDDDDRTPSSEAEQEQASSAEQAAAEPASPSESPERTGDLEPEDVIWHFYDGIRTKDHEAIQALYHSDAAVEPLSYKEVVAKNINDASVAGRLRRTTDESAHVALEFDEESGSHRIPMTFELELDDGRWRIVSISHGTPVETDDEE</sequence>
<evidence type="ECO:0000256" key="2">
    <source>
        <dbReference type="ARBA" id="ARBA00022741"/>
    </source>
</evidence>
<dbReference type="SMART" id="SM00382">
    <property type="entry name" value="AAA"/>
    <property type="match status" value="1"/>
</dbReference>
<dbReference type="InterPro" id="IPR027417">
    <property type="entry name" value="P-loop_NTPase"/>
</dbReference>
<evidence type="ECO:0000256" key="4">
    <source>
        <dbReference type="SAM" id="MobiDB-lite"/>
    </source>
</evidence>
<feature type="compositionally biased region" description="Low complexity" evidence="4">
    <location>
        <begin position="580"/>
        <end position="603"/>
    </location>
</feature>
<dbReference type="GO" id="GO:0005524">
    <property type="term" value="F:ATP binding"/>
    <property type="evidence" value="ECO:0007669"/>
    <property type="project" value="UniProtKB-KW"/>
</dbReference>
<comment type="similarity">
    <text evidence="1">Belongs to the AAA ATPase family.</text>
</comment>
<accession>L9Z791</accession>
<feature type="region of interest" description="Disordered" evidence="4">
    <location>
        <begin position="550"/>
        <end position="612"/>
    </location>
</feature>
<evidence type="ECO:0000256" key="3">
    <source>
        <dbReference type="ARBA" id="ARBA00022840"/>
    </source>
</evidence>
<keyword evidence="3" id="KW-0067">ATP-binding</keyword>
<dbReference type="Pfam" id="PF00004">
    <property type="entry name" value="AAA"/>
    <property type="match status" value="1"/>
</dbReference>
<dbReference type="InterPro" id="IPR003959">
    <property type="entry name" value="ATPase_AAA_core"/>
</dbReference>
<dbReference type="PATRIC" id="fig|1227495.3.peg.476"/>
<feature type="region of interest" description="Disordered" evidence="4">
    <location>
        <begin position="1"/>
        <end position="34"/>
    </location>
</feature>
<feature type="domain" description="AAA+ ATPase" evidence="5">
    <location>
        <begin position="293"/>
        <end position="421"/>
    </location>
</feature>
<feature type="compositionally biased region" description="Basic and acidic residues" evidence="4">
    <location>
        <begin position="25"/>
        <end position="34"/>
    </location>
</feature>
<evidence type="ECO:0000313" key="7">
    <source>
        <dbReference type="Proteomes" id="UP000011618"/>
    </source>
</evidence>
<dbReference type="InterPro" id="IPR032710">
    <property type="entry name" value="NTF2-like_dom_sf"/>
</dbReference>
<dbReference type="AlphaFoldDB" id="L9Z791"/>
<dbReference type="InterPro" id="IPR050221">
    <property type="entry name" value="26S_Proteasome_ATPase"/>
</dbReference>
<name>L9Z791_9EURY</name>
<evidence type="ECO:0000256" key="1">
    <source>
        <dbReference type="ARBA" id="ARBA00006914"/>
    </source>
</evidence>
<organism evidence="6 7">
    <name type="scientific">Natrinema pallidum DSM 3751</name>
    <dbReference type="NCBI Taxonomy" id="1227495"/>
    <lineage>
        <taxon>Archaea</taxon>
        <taxon>Methanobacteriati</taxon>
        <taxon>Methanobacteriota</taxon>
        <taxon>Stenosarchaea group</taxon>
        <taxon>Halobacteria</taxon>
        <taxon>Halobacteriales</taxon>
        <taxon>Natrialbaceae</taxon>
        <taxon>Natrinema</taxon>
    </lineage>
</organism>
<feature type="compositionally biased region" description="Basic and acidic residues" evidence="4">
    <location>
        <begin position="1"/>
        <end position="14"/>
    </location>
</feature>
<proteinExistence type="inferred from homology"/>
<comment type="caution">
    <text evidence="6">The sequence shown here is derived from an EMBL/GenBank/DDBJ whole genome shotgun (WGS) entry which is preliminary data.</text>
</comment>
<keyword evidence="2" id="KW-0547">Nucleotide-binding</keyword>
<dbReference type="SUPFAM" id="SSF54427">
    <property type="entry name" value="NTF2-like"/>
    <property type="match status" value="1"/>
</dbReference>
<dbReference type="PANTHER" id="PTHR23073">
    <property type="entry name" value="26S PROTEASOME REGULATORY SUBUNIT"/>
    <property type="match status" value="1"/>
</dbReference>
<reference evidence="6 7" key="1">
    <citation type="journal article" date="2014" name="PLoS Genet.">
        <title>Phylogenetically driven sequencing of extremely halophilic archaea reveals strategies for static and dynamic osmo-response.</title>
        <authorList>
            <person name="Becker E.A."/>
            <person name="Seitzer P.M."/>
            <person name="Tritt A."/>
            <person name="Larsen D."/>
            <person name="Krusor M."/>
            <person name="Yao A.I."/>
            <person name="Wu D."/>
            <person name="Madern D."/>
            <person name="Eisen J.A."/>
            <person name="Darling A.E."/>
            <person name="Facciotti M.T."/>
        </authorList>
    </citation>
    <scope>NUCLEOTIDE SEQUENCE [LARGE SCALE GENOMIC DNA]</scope>
    <source>
        <strain evidence="6 7">DSM 3751</strain>
    </source>
</reference>
<dbReference type="Gene3D" id="3.40.50.300">
    <property type="entry name" value="P-loop containing nucleotide triphosphate hydrolases"/>
    <property type="match status" value="1"/>
</dbReference>
<dbReference type="eggNOG" id="arCOG01308">
    <property type="taxonomic scope" value="Archaea"/>
</dbReference>
<gene>
    <name evidence="6" type="ORF">C487_02428</name>
</gene>
<dbReference type="GO" id="GO:0016887">
    <property type="term" value="F:ATP hydrolysis activity"/>
    <property type="evidence" value="ECO:0007669"/>
    <property type="project" value="InterPro"/>
</dbReference>
<dbReference type="CDD" id="cd19481">
    <property type="entry name" value="RecA-like_protease"/>
    <property type="match status" value="1"/>
</dbReference>
<dbReference type="SUPFAM" id="SSF52540">
    <property type="entry name" value="P-loop containing nucleoside triphosphate hydrolases"/>
    <property type="match status" value="1"/>
</dbReference>